<dbReference type="GO" id="GO:0007059">
    <property type="term" value="P:chromosome segregation"/>
    <property type="evidence" value="ECO:0007669"/>
    <property type="project" value="TreeGrafter"/>
</dbReference>
<dbReference type="SUPFAM" id="SSF110849">
    <property type="entry name" value="ParB/Sulfiredoxin"/>
    <property type="match status" value="1"/>
</dbReference>
<dbReference type="SMART" id="SM00470">
    <property type="entry name" value="ParB"/>
    <property type="match status" value="1"/>
</dbReference>
<name>A0A6J5PE93_9CAUD</name>
<dbReference type="PANTHER" id="PTHR33375">
    <property type="entry name" value="CHROMOSOME-PARTITIONING PROTEIN PARB-RELATED"/>
    <property type="match status" value="1"/>
</dbReference>
<dbReference type="GO" id="GO:0045881">
    <property type="term" value="P:positive regulation of sporulation resulting in formation of a cellular spore"/>
    <property type="evidence" value="ECO:0007669"/>
    <property type="project" value="TreeGrafter"/>
</dbReference>
<dbReference type="InterPro" id="IPR050336">
    <property type="entry name" value="Chromosome_partition/occlusion"/>
</dbReference>
<dbReference type="Pfam" id="PF02195">
    <property type="entry name" value="ParB_N"/>
    <property type="match status" value="1"/>
</dbReference>
<sequence>MIKGFIRKITVMEVISRKISELYNDPNNARKHDEKNLKAIKGSLKKFGLQKPIIISIKDIVIAGNGTLEAARQLGWDEIDCVVTELDNFNATAYAIADNRTAELASWDEMILGSTLQSLREDGFDLGEIGFDLSALDEIEPVIKDVTGAKELSEDDFQEFEHTCPKCNFQFDGKK</sequence>
<dbReference type="Gene3D" id="3.90.1530.10">
    <property type="entry name" value="Conserved hypothetical protein from pyrococcus furiosus pfu- 392566-001, ParB domain"/>
    <property type="match status" value="1"/>
</dbReference>
<dbReference type="InterPro" id="IPR036086">
    <property type="entry name" value="ParB/Sulfiredoxin_sf"/>
</dbReference>
<reference evidence="2" key="1">
    <citation type="submission" date="2020-05" db="EMBL/GenBank/DDBJ databases">
        <authorList>
            <person name="Chiriac C."/>
            <person name="Salcher M."/>
            <person name="Ghai R."/>
            <person name="Kavagutti S V."/>
        </authorList>
    </citation>
    <scope>NUCLEOTIDE SEQUENCE</scope>
</reference>
<accession>A0A6J5PE93</accession>
<dbReference type="InterPro" id="IPR003115">
    <property type="entry name" value="ParB_N"/>
</dbReference>
<evidence type="ECO:0000313" key="2">
    <source>
        <dbReference type="EMBL" id="CAB4170220.1"/>
    </source>
</evidence>
<gene>
    <name evidence="2" type="ORF">UFOVP901_55</name>
</gene>
<organism evidence="2">
    <name type="scientific">uncultured Caudovirales phage</name>
    <dbReference type="NCBI Taxonomy" id="2100421"/>
    <lineage>
        <taxon>Viruses</taxon>
        <taxon>Duplodnaviria</taxon>
        <taxon>Heunggongvirae</taxon>
        <taxon>Uroviricota</taxon>
        <taxon>Caudoviricetes</taxon>
        <taxon>Peduoviridae</taxon>
        <taxon>Maltschvirus</taxon>
        <taxon>Maltschvirus maltsch</taxon>
    </lineage>
</organism>
<feature type="domain" description="ParB-like N-terminal" evidence="1">
    <location>
        <begin position="15"/>
        <end position="100"/>
    </location>
</feature>
<proteinExistence type="predicted"/>
<dbReference type="PANTHER" id="PTHR33375:SF1">
    <property type="entry name" value="CHROMOSOME-PARTITIONING PROTEIN PARB-RELATED"/>
    <property type="match status" value="1"/>
</dbReference>
<protein>
    <submittedName>
        <fullName evidence="2">ParB/Sulfiredoxin</fullName>
    </submittedName>
</protein>
<evidence type="ECO:0000259" key="1">
    <source>
        <dbReference type="SMART" id="SM00470"/>
    </source>
</evidence>
<dbReference type="EMBL" id="LR796852">
    <property type="protein sequence ID" value="CAB4170220.1"/>
    <property type="molecule type" value="Genomic_DNA"/>
</dbReference>